<feature type="modified residue" description="FMN phosphoryl threonine" evidence="10">
    <location>
        <position position="160"/>
    </location>
</feature>
<evidence type="ECO:0000256" key="1">
    <source>
        <dbReference type="ARBA" id="ARBA00022448"/>
    </source>
</evidence>
<dbReference type="HAMAP" id="MF_00462">
    <property type="entry name" value="RsxD_RnfD"/>
    <property type="match status" value="1"/>
</dbReference>
<dbReference type="Pfam" id="PF03116">
    <property type="entry name" value="NQR2_RnfD_RnfE"/>
    <property type="match status" value="1"/>
</dbReference>
<evidence type="ECO:0000256" key="5">
    <source>
        <dbReference type="ARBA" id="ARBA00022692"/>
    </source>
</evidence>
<evidence type="ECO:0000313" key="11">
    <source>
        <dbReference type="EMBL" id="ERJ91824.1"/>
    </source>
</evidence>
<dbReference type="EMBL" id="AWVH01000040">
    <property type="protein sequence ID" value="ERJ91824.1"/>
    <property type="molecule type" value="Genomic_DNA"/>
</dbReference>
<dbReference type="RefSeq" id="WP_021688046.1">
    <property type="nucleotide sequence ID" value="NZ_KI260571.1"/>
</dbReference>
<feature type="transmembrane region" description="Helical" evidence="10">
    <location>
        <begin position="261"/>
        <end position="278"/>
    </location>
</feature>
<evidence type="ECO:0000256" key="4">
    <source>
        <dbReference type="ARBA" id="ARBA00022643"/>
    </source>
</evidence>
<evidence type="ECO:0000256" key="7">
    <source>
        <dbReference type="ARBA" id="ARBA00022982"/>
    </source>
</evidence>
<dbReference type="PANTHER" id="PTHR30578">
    <property type="entry name" value="ELECTRON TRANSPORT COMPLEX PROTEIN RNFD"/>
    <property type="match status" value="1"/>
</dbReference>
<comment type="caution">
    <text evidence="11">The sequence shown here is derived from an EMBL/GenBank/DDBJ whole genome shotgun (WGS) entry which is preliminary data.</text>
</comment>
<keyword evidence="6 10" id="KW-1278">Translocase</keyword>
<keyword evidence="2 10" id="KW-0597">Phosphoprotein</keyword>
<proteinExistence type="inferred from homology"/>
<sequence length="328" mass="34660">MSAAFDTNNLYMTPSPHCTAERTTQSTMLLVIAALLPITVYGIILFGVPALVTVAVSTVSCVVFELLIQKLFKRPVRINDLSAVVTGLLLALALPPAIPVWMTVLGALFAIVIAKEFFGGIGSNVFNPALAGRAFLFVSFPAAMGARWIDPATDAVSAATVLSQIKEGSASFSAADYLQYFTGNRAGCIGETSAALILLAAAFLLVIKIIDWRAPLSMIVFAAVPSFIAGGDIVASVLTGGLLFGAVFMATDYSTAPVTPYGRFVFGALCGLITFLIRKFGGYPEGVMFSILITNAITPFLNKIIGRKYGHPALFERKKTEKANGGAK</sequence>
<organism evidence="11 12">
    <name type="scientific">Treponema lecithinolyticum ATCC 700332</name>
    <dbReference type="NCBI Taxonomy" id="1321815"/>
    <lineage>
        <taxon>Bacteria</taxon>
        <taxon>Pseudomonadati</taxon>
        <taxon>Spirochaetota</taxon>
        <taxon>Spirochaetia</taxon>
        <taxon>Spirochaetales</taxon>
        <taxon>Treponemataceae</taxon>
        <taxon>Treponema</taxon>
    </lineage>
</organism>
<evidence type="ECO:0000313" key="12">
    <source>
        <dbReference type="Proteomes" id="UP000016649"/>
    </source>
</evidence>
<evidence type="ECO:0000256" key="6">
    <source>
        <dbReference type="ARBA" id="ARBA00022967"/>
    </source>
</evidence>
<dbReference type="Proteomes" id="UP000016649">
    <property type="component" value="Unassembled WGS sequence"/>
</dbReference>
<name>A0ABN0NWR1_TRELE</name>
<comment type="caution">
    <text evidence="10">Lacks conserved residue(s) required for the propagation of feature annotation.</text>
</comment>
<accession>A0ABN0NWR1</accession>
<feature type="transmembrane region" description="Helical" evidence="10">
    <location>
        <begin position="219"/>
        <end position="249"/>
    </location>
</feature>
<keyword evidence="9 10" id="KW-0472">Membrane</keyword>
<gene>
    <name evidence="10" type="primary">rnfD</name>
    <name evidence="11" type="ORF">HMPREF9193_01831</name>
</gene>
<comment type="subcellular location">
    <subcellularLocation>
        <location evidence="10">Cell membrane</location>
        <topology evidence="10">Multi-pass membrane protein</topology>
    </subcellularLocation>
</comment>
<keyword evidence="10" id="KW-1003">Cell membrane</keyword>
<dbReference type="PANTHER" id="PTHR30578:SF0">
    <property type="entry name" value="ION-TRANSLOCATING OXIDOREDUCTASE COMPLEX SUBUNIT D"/>
    <property type="match status" value="1"/>
</dbReference>
<evidence type="ECO:0000256" key="9">
    <source>
        <dbReference type="ARBA" id="ARBA00023136"/>
    </source>
</evidence>
<evidence type="ECO:0000256" key="8">
    <source>
        <dbReference type="ARBA" id="ARBA00022989"/>
    </source>
</evidence>
<dbReference type="EC" id="7.-.-.-" evidence="10"/>
<comment type="cofactor">
    <cofactor evidence="10">
        <name>FMN</name>
        <dbReference type="ChEBI" id="CHEBI:58210"/>
    </cofactor>
</comment>
<feature type="transmembrane region" description="Helical" evidence="10">
    <location>
        <begin position="76"/>
        <end position="94"/>
    </location>
</feature>
<keyword evidence="5 10" id="KW-0812">Transmembrane</keyword>
<comment type="function">
    <text evidence="10">Part of a membrane-bound complex that couples electron transfer with translocation of ions across the membrane.</text>
</comment>
<evidence type="ECO:0000256" key="10">
    <source>
        <dbReference type="HAMAP-Rule" id="MF_00462"/>
    </source>
</evidence>
<keyword evidence="1 10" id="KW-0813">Transport</keyword>
<dbReference type="InterPro" id="IPR011303">
    <property type="entry name" value="RnfD_bac"/>
</dbReference>
<evidence type="ECO:0000256" key="2">
    <source>
        <dbReference type="ARBA" id="ARBA00022553"/>
    </source>
</evidence>
<comment type="similarity">
    <text evidence="10">Belongs to the NqrB/RnfD family.</text>
</comment>
<feature type="transmembrane region" description="Helical" evidence="10">
    <location>
        <begin position="38"/>
        <end position="64"/>
    </location>
</feature>
<keyword evidence="7 10" id="KW-0249">Electron transport</keyword>
<keyword evidence="4 10" id="KW-0288">FMN</keyword>
<reference evidence="11 12" key="1">
    <citation type="submission" date="2013-08" db="EMBL/GenBank/DDBJ databases">
        <authorList>
            <person name="Weinstock G."/>
            <person name="Sodergren E."/>
            <person name="Wylie T."/>
            <person name="Fulton L."/>
            <person name="Fulton R."/>
            <person name="Fronick C."/>
            <person name="O'Laughlin M."/>
            <person name="Godfrey J."/>
            <person name="Miner T."/>
            <person name="Herter B."/>
            <person name="Appelbaum E."/>
            <person name="Cordes M."/>
            <person name="Lek S."/>
            <person name="Wollam A."/>
            <person name="Pepin K.H."/>
            <person name="Palsikar V.B."/>
            <person name="Mitreva M."/>
            <person name="Wilson R.K."/>
        </authorList>
    </citation>
    <scope>NUCLEOTIDE SEQUENCE [LARGE SCALE GENOMIC DNA]</scope>
    <source>
        <strain evidence="11 12">ATCC 700332</strain>
    </source>
</reference>
<keyword evidence="8 10" id="KW-1133">Transmembrane helix</keyword>
<comment type="subunit">
    <text evidence="10">The complex is composed of six subunits: RnfA, RnfB, RnfC, RnfD, RnfE and RnfG.</text>
</comment>
<keyword evidence="12" id="KW-1185">Reference proteome</keyword>
<dbReference type="InterPro" id="IPR004338">
    <property type="entry name" value="NqrB/RnfD"/>
</dbReference>
<evidence type="ECO:0000256" key="3">
    <source>
        <dbReference type="ARBA" id="ARBA00022630"/>
    </source>
</evidence>
<protein>
    <recommendedName>
        <fullName evidence="10">Ion-translocating oxidoreductase complex subunit D</fullName>
        <ecNumber evidence="10">7.-.-.-</ecNumber>
    </recommendedName>
    <alternativeName>
        <fullName evidence="10">Rnf electron transport complex subunit D</fullName>
    </alternativeName>
</protein>
<dbReference type="NCBIfam" id="TIGR01946">
    <property type="entry name" value="rnfD"/>
    <property type="match status" value="1"/>
</dbReference>
<feature type="transmembrane region" description="Helical" evidence="10">
    <location>
        <begin position="189"/>
        <end position="207"/>
    </location>
</feature>
<keyword evidence="3 10" id="KW-0285">Flavoprotein</keyword>